<evidence type="ECO:0000313" key="1">
    <source>
        <dbReference type="EMBL" id="OQW49112.1"/>
    </source>
</evidence>
<proteinExistence type="predicted"/>
<evidence type="ECO:0000313" key="2">
    <source>
        <dbReference type="Proteomes" id="UP000192872"/>
    </source>
</evidence>
<dbReference type="RefSeq" id="WP_376800216.1">
    <property type="nucleotide sequence ID" value="NZ_DBNB01000010.1"/>
</dbReference>
<dbReference type="Proteomes" id="UP000192872">
    <property type="component" value="Unassembled WGS sequence"/>
</dbReference>
<dbReference type="InterPro" id="IPR003772">
    <property type="entry name" value="YceD"/>
</dbReference>
<reference evidence="1 2" key="1">
    <citation type="journal article" date="2017" name="Water Res.">
        <title>Comammox in drinking water systems.</title>
        <authorList>
            <person name="Wang Y."/>
            <person name="Ma L."/>
            <person name="Mao Y."/>
            <person name="Jiang X."/>
            <person name="Xia Y."/>
            <person name="Yu K."/>
            <person name="Li B."/>
            <person name="Zhang T."/>
        </authorList>
    </citation>
    <scope>NUCLEOTIDE SEQUENCE [LARGE SCALE GENOMIC DNA]</scope>
    <source>
        <strain evidence="1">SG_bin8</strain>
    </source>
</reference>
<dbReference type="AlphaFoldDB" id="A0A1W9HPC9"/>
<name>A0A1W9HPC9_9HYPH</name>
<protein>
    <recommendedName>
        <fullName evidence="3">Large ribosomal RNA subunit accumulation protein YceD</fullName>
    </recommendedName>
</protein>
<dbReference type="Pfam" id="PF02620">
    <property type="entry name" value="YceD"/>
    <property type="match status" value="1"/>
</dbReference>
<accession>A0A1W9HPC9</accession>
<comment type="caution">
    <text evidence="1">The sequence shown here is derived from an EMBL/GenBank/DDBJ whole genome shotgun (WGS) entry which is preliminary data.</text>
</comment>
<dbReference type="EMBL" id="LWDL01000033">
    <property type="protein sequence ID" value="OQW49112.1"/>
    <property type="molecule type" value="Genomic_DNA"/>
</dbReference>
<sequence length="173" mass="19184">MGNDLSFHRFVRRADVPDTGREWRVEASSEECSRLAEALDLISIESFTADLAMSPAQDGLYAKGHFTCALTYRCVRSLEPFVHQLSEPVERLFLPTLPDEAEMSELELSPDDEPPQLMACEGADIGLMLAEALSLAIDPYPRKPGADLVAETTQQPSLSPFSILSKLKDRESR</sequence>
<gene>
    <name evidence="1" type="ORF">A4S15_03420</name>
</gene>
<organism evidence="1 2">
    <name type="scientific">Candidatus Raskinella chloraquaticus</name>
    <dbReference type="NCBI Taxonomy" id="1951219"/>
    <lineage>
        <taxon>Bacteria</taxon>
        <taxon>Pseudomonadati</taxon>
        <taxon>Pseudomonadota</taxon>
        <taxon>Alphaproteobacteria</taxon>
        <taxon>Hyphomicrobiales</taxon>
        <taxon>Phreatobacteraceae</taxon>
        <taxon>Candidatus Raskinella</taxon>
    </lineage>
</organism>
<dbReference type="STRING" id="1827387.A4S15_03420"/>
<evidence type="ECO:0008006" key="3">
    <source>
        <dbReference type="Google" id="ProtNLM"/>
    </source>
</evidence>